<evidence type="ECO:0000256" key="3">
    <source>
        <dbReference type="ARBA" id="ARBA00012350"/>
    </source>
</evidence>
<dbReference type="EC" id="3.2.1.101" evidence="3"/>
<evidence type="ECO:0000256" key="7">
    <source>
        <dbReference type="ARBA" id="ARBA00023295"/>
    </source>
</evidence>
<evidence type="ECO:0000256" key="5">
    <source>
        <dbReference type="ARBA" id="ARBA00022801"/>
    </source>
</evidence>
<feature type="transmembrane region" description="Helical" evidence="9">
    <location>
        <begin position="453"/>
        <end position="476"/>
    </location>
</feature>
<keyword evidence="4 10" id="KW-0732">Signal</keyword>
<gene>
    <name evidence="11" type="primary">DCW1_3</name>
    <name evidence="11" type="ORF">HK100_007291</name>
</gene>
<keyword evidence="9" id="KW-1133">Transmembrane helix</keyword>
<feature type="compositionally biased region" description="Gly residues" evidence="8">
    <location>
        <begin position="560"/>
        <end position="581"/>
    </location>
</feature>
<feature type="chain" id="PRO_5042206698" description="mannan endo-1,6-alpha-mannosidase" evidence="10">
    <location>
        <begin position="30"/>
        <end position="639"/>
    </location>
</feature>
<dbReference type="Proteomes" id="UP001211907">
    <property type="component" value="Unassembled WGS sequence"/>
</dbReference>
<dbReference type="PANTHER" id="PTHR12145:SF36">
    <property type="entry name" value="MANNAN ENDO-1,6-ALPHA-MANNOSIDASE DCW1"/>
    <property type="match status" value="1"/>
</dbReference>
<evidence type="ECO:0000256" key="10">
    <source>
        <dbReference type="SAM" id="SignalP"/>
    </source>
</evidence>
<evidence type="ECO:0000256" key="4">
    <source>
        <dbReference type="ARBA" id="ARBA00022729"/>
    </source>
</evidence>
<feature type="signal peptide" evidence="10">
    <location>
        <begin position="1"/>
        <end position="29"/>
    </location>
</feature>
<dbReference type="Gene3D" id="1.50.10.20">
    <property type="match status" value="1"/>
</dbReference>
<evidence type="ECO:0000256" key="2">
    <source>
        <dbReference type="ARBA" id="ARBA00009699"/>
    </source>
</evidence>
<feature type="compositionally biased region" description="Low complexity" evidence="8">
    <location>
        <begin position="602"/>
        <end position="618"/>
    </location>
</feature>
<feature type="compositionally biased region" description="Basic and acidic residues" evidence="8">
    <location>
        <begin position="498"/>
        <end position="511"/>
    </location>
</feature>
<keyword evidence="7" id="KW-0326">Glycosidase</keyword>
<evidence type="ECO:0000256" key="1">
    <source>
        <dbReference type="ARBA" id="ARBA00001452"/>
    </source>
</evidence>
<name>A0AAD5SPF3_9FUNG</name>
<dbReference type="EMBL" id="JADGJH010003428">
    <property type="protein sequence ID" value="KAJ3091005.1"/>
    <property type="molecule type" value="Genomic_DNA"/>
</dbReference>
<sequence>MKSFLVSSLALASPSALALLGFFFSGTNAQMTLDVTNQAAVVAAAKAALPNLQMFYANNNEGVGAWIESYSANRPFVQWHESGIHWGFYYEYYAYTGDNTYNDFVDTNMQLAIGSNNGFLDAISSLTGRWNDDIGWWALSVVTMAEATPGGIVDPDNIVSGDNPTYLTVANNTYWQMFEDWDTTACKGGIYWSRDRTSSAANDANYKSTITNAQHIELGARLFALTGDEIYITNANLVYAWLQSSGLIQSDYTISDGLDATTCELSPYQYSYHSGELVAGLSILYNATGQESYLTEAHNHWAHIMVSFTNYSVLMDPMGGTEDPTGFLWAVYKGIAYLHKYTTDANVKTEIETVMAASAAKNFEHCNSNWYCIRNFPADTNHTMSNGTNVRDQFETVSILNSLASITGASWTTTSSQSTSSSSSGSSSGSSSSSSSSSSSGSTSSAASSSSKLPIYIGIGAGVAVLAAAVGLALFLRKRKHDREAAERRVRKKVSEGIYDDRKRRNDDYGMKGRVSPSAVGGPLGFASPVPGVGGRTGSAGDDRGPSRNRGGNDYEKRGGSNGGGSRGGASGGARGGSGGSGDREMRNGGYTSTGGRGGDGSRAAGGSQGPRSSPQSQRGGGSTGGRGGGRSGGGRDRY</sequence>
<comment type="similarity">
    <text evidence="2">Belongs to the glycosyl hydrolase 76 family.</text>
</comment>
<protein>
    <recommendedName>
        <fullName evidence="3">mannan endo-1,6-alpha-mannosidase</fullName>
        <ecNumber evidence="3">3.2.1.101</ecNumber>
    </recommendedName>
</protein>
<dbReference type="GO" id="GO:0009272">
    <property type="term" value="P:fungal-type cell wall biogenesis"/>
    <property type="evidence" value="ECO:0007669"/>
    <property type="project" value="TreeGrafter"/>
</dbReference>
<organism evidence="11 12">
    <name type="scientific">Physocladia obscura</name>
    <dbReference type="NCBI Taxonomy" id="109957"/>
    <lineage>
        <taxon>Eukaryota</taxon>
        <taxon>Fungi</taxon>
        <taxon>Fungi incertae sedis</taxon>
        <taxon>Chytridiomycota</taxon>
        <taxon>Chytridiomycota incertae sedis</taxon>
        <taxon>Chytridiomycetes</taxon>
        <taxon>Chytridiales</taxon>
        <taxon>Chytriomycetaceae</taxon>
        <taxon>Physocladia</taxon>
    </lineage>
</organism>
<proteinExistence type="inferred from homology"/>
<dbReference type="GO" id="GO:0016052">
    <property type="term" value="P:carbohydrate catabolic process"/>
    <property type="evidence" value="ECO:0007669"/>
    <property type="project" value="InterPro"/>
</dbReference>
<dbReference type="SUPFAM" id="SSF48208">
    <property type="entry name" value="Six-hairpin glycosidases"/>
    <property type="match status" value="1"/>
</dbReference>
<feature type="compositionally biased region" description="Gly residues" evidence="8">
    <location>
        <begin position="592"/>
        <end position="601"/>
    </location>
</feature>
<evidence type="ECO:0000313" key="11">
    <source>
        <dbReference type="EMBL" id="KAJ3091005.1"/>
    </source>
</evidence>
<comment type="catalytic activity">
    <reaction evidence="1">
        <text>Random hydrolysis of (1-&gt;6)-alpha-D-mannosidic linkages in unbranched (1-&gt;6)-mannans.</text>
        <dbReference type="EC" id="3.2.1.101"/>
    </reaction>
</comment>
<dbReference type="PANTHER" id="PTHR12145">
    <property type="entry name" value="MANNAN ENDO-1,6-ALPHA-MANNOSIDASE DCW1"/>
    <property type="match status" value="1"/>
</dbReference>
<feature type="region of interest" description="Disordered" evidence="8">
    <location>
        <begin position="412"/>
        <end position="449"/>
    </location>
</feature>
<evidence type="ECO:0000256" key="8">
    <source>
        <dbReference type="SAM" id="MobiDB-lite"/>
    </source>
</evidence>
<dbReference type="GO" id="GO:0008496">
    <property type="term" value="F:mannan endo-1,6-alpha-mannosidase activity"/>
    <property type="evidence" value="ECO:0007669"/>
    <property type="project" value="UniProtKB-EC"/>
</dbReference>
<accession>A0AAD5SPF3</accession>
<keyword evidence="9" id="KW-0472">Membrane</keyword>
<dbReference type="InterPro" id="IPR014480">
    <property type="entry name" value="Mannan-1_6-alpha_mannosidase"/>
</dbReference>
<keyword evidence="5 11" id="KW-0378">Hydrolase</keyword>
<evidence type="ECO:0000313" key="12">
    <source>
        <dbReference type="Proteomes" id="UP001211907"/>
    </source>
</evidence>
<dbReference type="AlphaFoldDB" id="A0AAD5SPF3"/>
<comment type="caution">
    <text evidence="11">The sequence shown here is derived from an EMBL/GenBank/DDBJ whole genome shotgun (WGS) entry which is preliminary data.</text>
</comment>
<feature type="region of interest" description="Disordered" evidence="8">
    <location>
        <begin position="498"/>
        <end position="639"/>
    </location>
</feature>
<keyword evidence="12" id="KW-1185">Reference proteome</keyword>
<feature type="compositionally biased region" description="Basic and acidic residues" evidence="8">
    <location>
        <begin position="541"/>
        <end position="559"/>
    </location>
</feature>
<feature type="compositionally biased region" description="Gly residues" evidence="8">
    <location>
        <begin position="619"/>
        <end position="633"/>
    </location>
</feature>
<keyword evidence="9" id="KW-0812">Transmembrane</keyword>
<keyword evidence="6" id="KW-0325">Glycoprotein</keyword>
<dbReference type="InterPro" id="IPR005198">
    <property type="entry name" value="Glyco_hydro_76"/>
</dbReference>
<evidence type="ECO:0000256" key="6">
    <source>
        <dbReference type="ARBA" id="ARBA00023180"/>
    </source>
</evidence>
<reference evidence="11" key="1">
    <citation type="submission" date="2020-05" db="EMBL/GenBank/DDBJ databases">
        <title>Phylogenomic resolution of chytrid fungi.</title>
        <authorList>
            <person name="Stajich J.E."/>
            <person name="Amses K."/>
            <person name="Simmons R."/>
            <person name="Seto K."/>
            <person name="Myers J."/>
            <person name="Bonds A."/>
            <person name="Quandt C.A."/>
            <person name="Barry K."/>
            <person name="Liu P."/>
            <person name="Grigoriev I."/>
            <person name="Longcore J.E."/>
            <person name="James T.Y."/>
        </authorList>
    </citation>
    <scope>NUCLEOTIDE SEQUENCE</scope>
    <source>
        <strain evidence="11">JEL0513</strain>
    </source>
</reference>
<dbReference type="Pfam" id="PF03663">
    <property type="entry name" value="Glyco_hydro_76"/>
    <property type="match status" value="1"/>
</dbReference>
<evidence type="ECO:0000256" key="9">
    <source>
        <dbReference type="SAM" id="Phobius"/>
    </source>
</evidence>
<dbReference type="InterPro" id="IPR008928">
    <property type="entry name" value="6-hairpin_glycosidase_sf"/>
</dbReference>